<dbReference type="InterPro" id="IPR008969">
    <property type="entry name" value="CarboxyPept-like_regulatory"/>
</dbReference>
<reference evidence="2 3" key="1">
    <citation type="submission" date="2018-06" db="EMBL/GenBank/DDBJ databases">
        <title>Comparative genomics of Brasilonema spp. strains.</title>
        <authorList>
            <person name="Alvarenga D.O."/>
            <person name="Fiore M.F."/>
            <person name="Varani A.M."/>
        </authorList>
    </citation>
    <scope>NUCLEOTIDE SEQUENCE [LARGE SCALE GENOMIC DNA]</scope>
    <source>
        <strain evidence="2 3">SPC951</strain>
    </source>
</reference>
<dbReference type="RefSeq" id="WP_169157860.1">
    <property type="nucleotide sequence ID" value="NZ_CAWPJE010000298.1"/>
</dbReference>
<proteinExistence type="predicted"/>
<accession>A0ABX1PG07</accession>
<dbReference type="Gene3D" id="2.60.40.1120">
    <property type="entry name" value="Carboxypeptidase-like, regulatory domain"/>
    <property type="match status" value="1"/>
</dbReference>
<evidence type="ECO:0008006" key="4">
    <source>
        <dbReference type="Google" id="ProtNLM"/>
    </source>
</evidence>
<evidence type="ECO:0000313" key="3">
    <source>
        <dbReference type="Proteomes" id="UP000718564"/>
    </source>
</evidence>
<evidence type="ECO:0000256" key="1">
    <source>
        <dbReference type="SAM" id="MobiDB-lite"/>
    </source>
</evidence>
<sequence>MSQNTKSQNRKKFNFTKWGFILAIVGTVATVATVPEIRGLIRLQPEVGVVQKQEVELITQTEQGEVLPGVKLRVSSKGAPEMKQTDNNGYAKVQIPSKGDVAVNLSKAGYPTQNFTINLENEQSTTRVINLSKSGDPEVKSLASAPPTSSSNQLGTSAASSIATKKTNNSYSFD</sequence>
<comment type="caution">
    <text evidence="2">The sequence shown here is derived from an EMBL/GenBank/DDBJ whole genome shotgun (WGS) entry which is preliminary data.</text>
</comment>
<feature type="non-terminal residue" evidence="2">
    <location>
        <position position="174"/>
    </location>
</feature>
<protein>
    <recommendedName>
        <fullName evidence="4">Carboxypeptidase regulatory-like domain-containing protein</fullName>
    </recommendedName>
</protein>
<gene>
    <name evidence="2" type="ORF">DP116_25815</name>
</gene>
<organism evidence="2 3">
    <name type="scientific">Brasilonema bromeliae SPC951</name>
    <dbReference type="NCBI Taxonomy" id="385972"/>
    <lineage>
        <taxon>Bacteria</taxon>
        <taxon>Bacillati</taxon>
        <taxon>Cyanobacteriota</taxon>
        <taxon>Cyanophyceae</taxon>
        <taxon>Nostocales</taxon>
        <taxon>Scytonemataceae</taxon>
        <taxon>Brasilonema</taxon>
        <taxon>Bromeliae group (in: Brasilonema)</taxon>
    </lineage>
</organism>
<dbReference type="Proteomes" id="UP000718564">
    <property type="component" value="Unassembled WGS sequence"/>
</dbReference>
<evidence type="ECO:0000313" key="2">
    <source>
        <dbReference type="EMBL" id="NMG22672.1"/>
    </source>
</evidence>
<feature type="compositionally biased region" description="Polar residues" evidence="1">
    <location>
        <begin position="146"/>
        <end position="174"/>
    </location>
</feature>
<dbReference type="SUPFAM" id="SSF49464">
    <property type="entry name" value="Carboxypeptidase regulatory domain-like"/>
    <property type="match status" value="1"/>
</dbReference>
<keyword evidence="3" id="KW-1185">Reference proteome</keyword>
<name>A0ABX1PG07_9CYAN</name>
<dbReference type="EMBL" id="QMEB01000294">
    <property type="protein sequence ID" value="NMG22672.1"/>
    <property type="molecule type" value="Genomic_DNA"/>
</dbReference>
<feature type="region of interest" description="Disordered" evidence="1">
    <location>
        <begin position="133"/>
        <end position="174"/>
    </location>
</feature>